<dbReference type="GO" id="GO:0000978">
    <property type="term" value="F:RNA polymerase II cis-regulatory region sequence-specific DNA binding"/>
    <property type="evidence" value="ECO:0007669"/>
    <property type="project" value="TreeGrafter"/>
</dbReference>
<dbReference type="PANTHER" id="PTHR45996:SF4">
    <property type="entry name" value="CYCLIC AMP-RESPONSIVE ELEMENT-BINDING PROTEIN 3"/>
    <property type="match status" value="1"/>
</dbReference>
<evidence type="ECO:0000256" key="4">
    <source>
        <dbReference type="ARBA" id="ARBA00022824"/>
    </source>
</evidence>
<evidence type="ECO:0000313" key="18">
    <source>
        <dbReference type="Proteomes" id="UP000549499"/>
    </source>
</evidence>
<dbReference type="Gene3D" id="1.20.5.170">
    <property type="match status" value="1"/>
</dbReference>
<evidence type="ECO:0000256" key="8">
    <source>
        <dbReference type="ARBA" id="ARBA00023125"/>
    </source>
</evidence>
<keyword evidence="13" id="KW-0539">Nucleus</keyword>
<keyword evidence="4" id="KW-0256">Endoplasmic reticulum</keyword>
<keyword evidence="10" id="KW-0010">Activator</keyword>
<evidence type="ECO:0000256" key="1">
    <source>
        <dbReference type="ARBA" id="ARBA00004648"/>
    </source>
</evidence>
<keyword evidence="5" id="KW-0735">Signal-anchor</keyword>
<dbReference type="GO" id="GO:0000981">
    <property type="term" value="F:DNA-binding transcription factor activity, RNA polymerase II-specific"/>
    <property type="evidence" value="ECO:0007669"/>
    <property type="project" value="TreeGrafter"/>
</dbReference>
<dbReference type="GO" id="GO:0005634">
    <property type="term" value="C:nucleus"/>
    <property type="evidence" value="ECO:0007669"/>
    <property type="project" value="TreeGrafter"/>
</dbReference>
<dbReference type="PROSITE" id="PS50217">
    <property type="entry name" value="BZIP"/>
    <property type="match status" value="1"/>
</dbReference>
<reference evidence="17 18" key="1">
    <citation type="submission" date="2019-09" db="EMBL/GenBank/DDBJ databases">
        <title>Bird 10,000 Genomes (B10K) Project - Family phase.</title>
        <authorList>
            <person name="Zhang G."/>
        </authorList>
    </citation>
    <scope>NUCLEOTIDE SEQUENCE [LARGE SCALE GENOMIC DNA]</scope>
    <source>
        <strain evidence="17">B10K-DU-003-44</strain>
        <tissue evidence="17">Muscle</tissue>
    </source>
</reference>
<comment type="similarity">
    <text evidence="2">Belongs to the bZIP family. ATF subfamily.</text>
</comment>
<dbReference type="SMART" id="SM00338">
    <property type="entry name" value="BRLZ"/>
    <property type="match status" value="1"/>
</dbReference>
<dbReference type="Proteomes" id="UP000549499">
    <property type="component" value="Unassembled WGS sequence"/>
</dbReference>
<keyword evidence="9" id="KW-0472">Membrane</keyword>
<dbReference type="GO" id="GO:0005789">
    <property type="term" value="C:endoplasmic reticulum membrane"/>
    <property type="evidence" value="ECO:0007669"/>
    <property type="project" value="UniProtKB-SubCell"/>
</dbReference>
<organism evidence="17 18">
    <name type="scientific">Crotophaga sulcirostris</name>
    <name type="common">Groove-billed ani</name>
    <dbReference type="NCBI Taxonomy" id="33598"/>
    <lineage>
        <taxon>Eukaryota</taxon>
        <taxon>Metazoa</taxon>
        <taxon>Chordata</taxon>
        <taxon>Craniata</taxon>
        <taxon>Vertebrata</taxon>
        <taxon>Euteleostomi</taxon>
        <taxon>Archelosauria</taxon>
        <taxon>Archosauria</taxon>
        <taxon>Dinosauria</taxon>
        <taxon>Saurischia</taxon>
        <taxon>Theropoda</taxon>
        <taxon>Coelurosauria</taxon>
        <taxon>Aves</taxon>
        <taxon>Neognathae</taxon>
        <taxon>Neoaves</taxon>
        <taxon>Otidimorphae</taxon>
        <taxon>Cuculiformes</taxon>
        <taxon>Crotophagidae</taxon>
        <taxon>Crotophaga</taxon>
    </lineage>
</organism>
<feature type="compositionally biased region" description="Low complexity" evidence="15">
    <location>
        <begin position="350"/>
        <end position="360"/>
    </location>
</feature>
<feature type="compositionally biased region" description="Basic and acidic residues" evidence="15">
    <location>
        <begin position="393"/>
        <end position="415"/>
    </location>
</feature>
<proteinExistence type="inferred from homology"/>
<feature type="domain" description="BZIP" evidence="16">
    <location>
        <begin position="184"/>
        <end position="247"/>
    </location>
</feature>
<dbReference type="Pfam" id="PF00170">
    <property type="entry name" value="bZIP_1"/>
    <property type="match status" value="1"/>
</dbReference>
<feature type="non-terminal residue" evidence="17">
    <location>
        <position position="1"/>
    </location>
</feature>
<keyword evidence="6" id="KW-1133">Transmembrane helix</keyword>
<accession>A0A7K5HWX4</accession>
<dbReference type="FunFam" id="1.20.5.170:FF:000042">
    <property type="entry name" value="Cyclic AMP-responsive element-binding protein 3-like protein 3"/>
    <property type="match status" value="1"/>
</dbReference>
<evidence type="ECO:0000256" key="15">
    <source>
        <dbReference type="SAM" id="MobiDB-lite"/>
    </source>
</evidence>
<evidence type="ECO:0000256" key="3">
    <source>
        <dbReference type="ARBA" id="ARBA00022692"/>
    </source>
</evidence>
<dbReference type="EMBL" id="VYZB01000410">
    <property type="protein sequence ID" value="NWS73851.1"/>
    <property type="molecule type" value="Genomic_DNA"/>
</dbReference>
<feature type="region of interest" description="Disordered" evidence="15">
    <location>
        <begin position="325"/>
        <end position="415"/>
    </location>
</feature>
<evidence type="ECO:0000256" key="12">
    <source>
        <dbReference type="ARBA" id="ARBA00023180"/>
    </source>
</evidence>
<evidence type="ECO:0000256" key="13">
    <source>
        <dbReference type="ARBA" id="ARBA00023242"/>
    </source>
</evidence>
<feature type="non-terminal residue" evidence="17">
    <location>
        <position position="415"/>
    </location>
</feature>
<dbReference type="InterPro" id="IPR051381">
    <property type="entry name" value="CREB_ATF_subfamily"/>
</dbReference>
<keyword evidence="14" id="KW-0175">Coiled coil</keyword>
<feature type="coiled-coil region" evidence="14">
    <location>
        <begin position="209"/>
        <end position="257"/>
    </location>
</feature>
<evidence type="ECO:0000259" key="16">
    <source>
        <dbReference type="PROSITE" id="PS50217"/>
    </source>
</evidence>
<gene>
    <name evidence="17" type="primary">Creb3l4</name>
    <name evidence="17" type="ORF">CROSUL_R11130</name>
</gene>
<evidence type="ECO:0000256" key="6">
    <source>
        <dbReference type="ARBA" id="ARBA00022989"/>
    </source>
</evidence>
<dbReference type="CDD" id="cd14689">
    <property type="entry name" value="bZIP_CREB3"/>
    <property type="match status" value="1"/>
</dbReference>
<keyword evidence="12" id="KW-0325">Glycoprotein</keyword>
<dbReference type="InterPro" id="IPR046347">
    <property type="entry name" value="bZIP_sf"/>
</dbReference>
<keyword evidence="3" id="KW-0812">Transmembrane</keyword>
<dbReference type="PANTHER" id="PTHR45996">
    <property type="entry name" value="AGAP001464-PB"/>
    <property type="match status" value="1"/>
</dbReference>
<keyword evidence="11" id="KW-0804">Transcription</keyword>
<evidence type="ECO:0000313" key="17">
    <source>
        <dbReference type="EMBL" id="NWS73851.1"/>
    </source>
</evidence>
<comment type="caution">
    <text evidence="17">The sequence shown here is derived from an EMBL/GenBank/DDBJ whole genome shotgun (WGS) entry which is preliminary data.</text>
</comment>
<dbReference type="SUPFAM" id="SSF57959">
    <property type="entry name" value="Leucine zipper domain"/>
    <property type="match status" value="1"/>
</dbReference>
<dbReference type="InterPro" id="IPR004827">
    <property type="entry name" value="bZIP"/>
</dbReference>
<protein>
    <submittedName>
        <fullName evidence="17">CR3L4 protein</fullName>
    </submittedName>
</protein>
<sequence length="415" mass="46262">MLSSDEVTVTADEDLLDFILKDDVPCSKIPVEENSLLEDWDLQDPELLDKDLDDLISSMLNSSEDKLCTLQGCYRADSDSGISEDKHLSHSPNCNSVSSPLSLNLVQVDHNYSLLEKYHHLGSVKSQGTEEDVFVDVGKCCRWALSVLSSFPELVLTEQERQLLLKEGVQLPSCLPLTKSEEQLLKKVRRKIRNKQSAQDSRRRRKMYVDDLENRVAACTAQNHKLVKKVQLLMEQNLSLIKRLQNLQALVRKLTTNTATGKICTMVSGFSPSACEEVSAILIEAGNNKAVFASLAVLSRKVHEFPSQVVPRGQEDASVDVFISKPEDPSMSESHNMSWEEGQSPPNPGSKFSFTSSSPSDPLATMGSELNPPQLQEQQSQGDYLQEGVVWKAKSEEREQHAVGDVIQQHHADEM</sequence>
<evidence type="ECO:0000256" key="7">
    <source>
        <dbReference type="ARBA" id="ARBA00023015"/>
    </source>
</evidence>
<evidence type="ECO:0000256" key="2">
    <source>
        <dbReference type="ARBA" id="ARBA00009050"/>
    </source>
</evidence>
<name>A0A7K5HWX4_CROSL</name>
<keyword evidence="7" id="KW-0805">Transcription regulation</keyword>
<evidence type="ECO:0000256" key="5">
    <source>
        <dbReference type="ARBA" id="ARBA00022968"/>
    </source>
</evidence>
<keyword evidence="18" id="KW-1185">Reference proteome</keyword>
<feature type="compositionally biased region" description="Polar residues" evidence="15">
    <location>
        <begin position="371"/>
        <end position="383"/>
    </location>
</feature>
<evidence type="ECO:0000256" key="9">
    <source>
        <dbReference type="ARBA" id="ARBA00023136"/>
    </source>
</evidence>
<comment type="subcellular location">
    <subcellularLocation>
        <location evidence="1">Endoplasmic reticulum membrane</location>
        <topology evidence="1">Single-pass type II membrane protein</topology>
    </subcellularLocation>
</comment>
<evidence type="ECO:0000256" key="10">
    <source>
        <dbReference type="ARBA" id="ARBA00023159"/>
    </source>
</evidence>
<evidence type="ECO:0000256" key="11">
    <source>
        <dbReference type="ARBA" id="ARBA00023163"/>
    </source>
</evidence>
<dbReference type="OrthoDB" id="674948at2759"/>
<dbReference type="AlphaFoldDB" id="A0A7K5HWX4"/>
<keyword evidence="8" id="KW-0238">DNA-binding</keyword>
<evidence type="ECO:0000256" key="14">
    <source>
        <dbReference type="SAM" id="Coils"/>
    </source>
</evidence>